<gene>
    <name evidence="2" type="ORF">LTR91_022619</name>
</gene>
<reference evidence="2" key="1">
    <citation type="submission" date="2023-06" db="EMBL/GenBank/DDBJ databases">
        <title>Black Yeasts Isolated from many extreme environments.</title>
        <authorList>
            <person name="Coleine C."/>
            <person name="Stajich J.E."/>
            <person name="Selbmann L."/>
        </authorList>
    </citation>
    <scope>NUCLEOTIDE SEQUENCE</scope>
    <source>
        <strain evidence="2">CCFEE 5200</strain>
    </source>
</reference>
<feature type="domain" description="SET" evidence="1">
    <location>
        <begin position="19"/>
        <end position="111"/>
    </location>
</feature>
<dbReference type="InterPro" id="IPR001214">
    <property type="entry name" value="SET_dom"/>
</dbReference>
<dbReference type="Pfam" id="PF00856">
    <property type="entry name" value="SET"/>
    <property type="match status" value="1"/>
</dbReference>
<proteinExistence type="predicted"/>
<dbReference type="PANTHER" id="PTHR47332:SF4">
    <property type="entry name" value="SET DOMAIN-CONTAINING PROTEIN 5"/>
    <property type="match status" value="1"/>
</dbReference>
<evidence type="ECO:0000313" key="3">
    <source>
        <dbReference type="Proteomes" id="UP001175353"/>
    </source>
</evidence>
<name>A0AAN6H7W8_9PEZI</name>
<evidence type="ECO:0000313" key="2">
    <source>
        <dbReference type="EMBL" id="KAK0955936.1"/>
    </source>
</evidence>
<dbReference type="Gene3D" id="2.170.270.10">
    <property type="entry name" value="SET domain"/>
    <property type="match status" value="1"/>
</dbReference>
<organism evidence="2 3">
    <name type="scientific">Friedmanniomyces endolithicus</name>
    <dbReference type="NCBI Taxonomy" id="329885"/>
    <lineage>
        <taxon>Eukaryota</taxon>
        <taxon>Fungi</taxon>
        <taxon>Dikarya</taxon>
        <taxon>Ascomycota</taxon>
        <taxon>Pezizomycotina</taxon>
        <taxon>Dothideomycetes</taxon>
        <taxon>Dothideomycetidae</taxon>
        <taxon>Mycosphaerellales</taxon>
        <taxon>Teratosphaeriaceae</taxon>
        <taxon>Friedmanniomyces</taxon>
    </lineage>
</organism>
<dbReference type="Proteomes" id="UP001175353">
    <property type="component" value="Unassembled WGS sequence"/>
</dbReference>
<comment type="caution">
    <text evidence="2">The sequence shown here is derived from an EMBL/GenBank/DDBJ whole genome shotgun (WGS) entry which is preliminary data.</text>
</comment>
<dbReference type="InterPro" id="IPR053185">
    <property type="entry name" value="SET_domain_protein"/>
</dbReference>
<dbReference type="PROSITE" id="PS50280">
    <property type="entry name" value="SET"/>
    <property type="match status" value="1"/>
</dbReference>
<dbReference type="CDD" id="cd20071">
    <property type="entry name" value="SET_SMYD"/>
    <property type="match status" value="1"/>
</dbReference>
<protein>
    <recommendedName>
        <fullName evidence="1">SET domain-containing protein</fullName>
    </recommendedName>
</protein>
<dbReference type="InterPro" id="IPR046341">
    <property type="entry name" value="SET_dom_sf"/>
</dbReference>
<dbReference type="SUPFAM" id="SSF82199">
    <property type="entry name" value="SET domain"/>
    <property type="match status" value="1"/>
</dbReference>
<dbReference type="AlphaFoldDB" id="A0AAN6H7W8"/>
<accession>A0AAN6H7W8</accession>
<dbReference type="PANTHER" id="PTHR47332">
    <property type="entry name" value="SET DOMAIN-CONTAINING PROTEIN 5"/>
    <property type="match status" value="1"/>
</dbReference>
<sequence length="288" mass="31648">MEDRAVMKIPMTSLQFGDEEIRSSFEALTAAQKAQFLALHEGHRSVNTRLARISNANAFGIHNDASYLYLDVSRINHSCCPNAAVGEIADAMQILAIRPIEKGEEIFISYHSMMTGMTRQQRQNYLHWSYGFNCDCAVCSRKGREGQLSDARRRIINALTASVQGYQPSDFSPYDGPTHEENIPRHSFLLAGVLEAEGLMDRSVARAYNNAATILIGLMYEHKDIYILPAALYVRQWMEKSIAVVCEVCGATSPELLEIALGNNAALKADASVCAVAGAVLDPAVCVT</sequence>
<keyword evidence="3" id="KW-1185">Reference proteome</keyword>
<dbReference type="EMBL" id="JAUJLE010000452">
    <property type="protein sequence ID" value="KAK0955936.1"/>
    <property type="molecule type" value="Genomic_DNA"/>
</dbReference>
<evidence type="ECO:0000259" key="1">
    <source>
        <dbReference type="PROSITE" id="PS50280"/>
    </source>
</evidence>